<evidence type="ECO:0000313" key="2">
    <source>
        <dbReference type="Proteomes" id="UP000298058"/>
    </source>
</evidence>
<comment type="caution">
    <text evidence="1">The sequence shown here is derived from an EMBL/GenBank/DDBJ whole genome shotgun (WGS) entry which is preliminary data.</text>
</comment>
<organism evidence="1 2">
    <name type="scientific">Leptospira idonii</name>
    <dbReference type="NCBI Taxonomy" id="1193500"/>
    <lineage>
        <taxon>Bacteria</taxon>
        <taxon>Pseudomonadati</taxon>
        <taxon>Spirochaetota</taxon>
        <taxon>Spirochaetia</taxon>
        <taxon>Leptospirales</taxon>
        <taxon>Leptospiraceae</taxon>
        <taxon>Leptospira</taxon>
    </lineage>
</organism>
<name>A0A4R9M059_9LEPT</name>
<dbReference type="AlphaFoldDB" id="A0A4R9M059"/>
<protein>
    <submittedName>
        <fullName evidence="1">Uncharacterized protein</fullName>
    </submittedName>
</protein>
<proteinExistence type="predicted"/>
<dbReference type="Proteomes" id="UP000298058">
    <property type="component" value="Unassembled WGS sequence"/>
</dbReference>
<dbReference type="RefSeq" id="WP_135760498.1">
    <property type="nucleotide sequence ID" value="NZ_RQHW01000034.1"/>
</dbReference>
<keyword evidence="2" id="KW-1185">Reference proteome</keyword>
<gene>
    <name evidence="1" type="ORF">EHS15_10360</name>
</gene>
<sequence>MQKPFSISVGAAFPISSLSASVEYAASKSFSFGGTITANPGYVTQEKNYLDPNLSFRGLSYDHFKLYNQSYSALLFTRYFPFENLPIFLSAAGGYISSSSGSFRSYGVRSSGDYSFISGDIDTRPGVIVIPSIGYKHQTESGYIFSLEVLQPYLRFATHANITERSYRFSDPSLDYYDVKSKENFFINQVYQTGSGWYYTSVILSLSFGIAI</sequence>
<dbReference type="EMBL" id="RQHW01000034">
    <property type="protein sequence ID" value="TGN19155.1"/>
    <property type="molecule type" value="Genomic_DNA"/>
</dbReference>
<reference evidence="1" key="1">
    <citation type="journal article" date="2019" name="PLoS Negl. Trop. Dis.">
        <title>Revisiting the worldwide diversity of Leptospira species in the environment.</title>
        <authorList>
            <person name="Vincent A.T."/>
            <person name="Schiettekatte O."/>
            <person name="Bourhy P."/>
            <person name="Veyrier F.J."/>
            <person name="Picardeau M."/>
        </authorList>
    </citation>
    <scope>NUCLEOTIDE SEQUENCE [LARGE SCALE GENOMIC DNA]</scope>
    <source>
        <strain evidence="1">201300427</strain>
    </source>
</reference>
<accession>A0A4R9M059</accession>
<evidence type="ECO:0000313" key="1">
    <source>
        <dbReference type="EMBL" id="TGN19155.1"/>
    </source>
</evidence>